<reference evidence="4 5" key="1">
    <citation type="journal article" date="2017" name="Mol. Plant">
        <title>The Genome of Medicinal Plant Macleaya cordata Provides New Insights into Benzylisoquinoline Alkaloids Metabolism.</title>
        <authorList>
            <person name="Liu X."/>
            <person name="Liu Y."/>
            <person name="Huang P."/>
            <person name="Ma Y."/>
            <person name="Qing Z."/>
            <person name="Tang Q."/>
            <person name="Cao H."/>
            <person name="Cheng P."/>
            <person name="Zheng Y."/>
            <person name="Yuan Z."/>
            <person name="Zhou Y."/>
            <person name="Liu J."/>
            <person name="Tang Z."/>
            <person name="Zhuo Y."/>
            <person name="Zhang Y."/>
            <person name="Yu L."/>
            <person name="Huang J."/>
            <person name="Yang P."/>
            <person name="Peng Q."/>
            <person name="Zhang J."/>
            <person name="Jiang W."/>
            <person name="Zhang Z."/>
            <person name="Lin K."/>
            <person name="Ro D.K."/>
            <person name="Chen X."/>
            <person name="Xiong X."/>
            <person name="Shang Y."/>
            <person name="Huang S."/>
            <person name="Zeng J."/>
        </authorList>
    </citation>
    <scope>NUCLEOTIDE SEQUENCE [LARGE SCALE GENOMIC DNA]</scope>
    <source>
        <strain evidence="5">cv. BLH2017</strain>
        <tissue evidence="4">Root</tissue>
    </source>
</reference>
<evidence type="ECO:0000256" key="1">
    <source>
        <dbReference type="ARBA" id="ARBA00009861"/>
    </source>
</evidence>
<comment type="caution">
    <text evidence="4">The sequence shown here is derived from an EMBL/GenBank/DDBJ whole genome shotgun (WGS) entry which is preliminary data.</text>
</comment>
<organism evidence="4 5">
    <name type="scientific">Macleaya cordata</name>
    <name type="common">Five-seeded plume-poppy</name>
    <name type="synonym">Bocconia cordata</name>
    <dbReference type="NCBI Taxonomy" id="56857"/>
    <lineage>
        <taxon>Eukaryota</taxon>
        <taxon>Viridiplantae</taxon>
        <taxon>Streptophyta</taxon>
        <taxon>Embryophyta</taxon>
        <taxon>Tracheophyta</taxon>
        <taxon>Spermatophyta</taxon>
        <taxon>Magnoliopsida</taxon>
        <taxon>Ranunculales</taxon>
        <taxon>Papaveraceae</taxon>
        <taxon>Papaveroideae</taxon>
        <taxon>Macleaya</taxon>
    </lineage>
</organism>
<proteinExistence type="inferred from homology"/>
<keyword evidence="2 4" id="KW-0808">Transferase</keyword>
<dbReference type="Pfam" id="PF02458">
    <property type="entry name" value="Transferase"/>
    <property type="match status" value="1"/>
</dbReference>
<dbReference type="Gene3D" id="3.30.559.10">
    <property type="entry name" value="Chloramphenicol acetyltransferase-like domain"/>
    <property type="match status" value="2"/>
</dbReference>
<dbReference type="GO" id="GO:0016746">
    <property type="term" value="F:acyltransferase activity"/>
    <property type="evidence" value="ECO:0007669"/>
    <property type="project" value="UniProtKB-KW"/>
</dbReference>
<dbReference type="STRING" id="56857.A0A200R8P1"/>
<keyword evidence="5" id="KW-1185">Reference proteome</keyword>
<gene>
    <name evidence="4" type="ORF">BVC80_703g4</name>
</gene>
<dbReference type="PANTHER" id="PTHR31623:SF17">
    <property type="entry name" value="F21J9.9"/>
    <property type="match status" value="1"/>
</dbReference>
<name>A0A200R8P1_MACCD</name>
<dbReference type="OrthoDB" id="1862401at2759"/>
<evidence type="ECO:0000313" key="4">
    <source>
        <dbReference type="EMBL" id="OVA19046.1"/>
    </source>
</evidence>
<evidence type="ECO:0000313" key="5">
    <source>
        <dbReference type="Proteomes" id="UP000195402"/>
    </source>
</evidence>
<keyword evidence="3" id="KW-0012">Acyltransferase</keyword>
<dbReference type="EMBL" id="MVGT01000289">
    <property type="protein sequence ID" value="OVA19046.1"/>
    <property type="molecule type" value="Genomic_DNA"/>
</dbReference>
<evidence type="ECO:0000256" key="2">
    <source>
        <dbReference type="ARBA" id="ARBA00022679"/>
    </source>
</evidence>
<evidence type="ECO:0000256" key="3">
    <source>
        <dbReference type="ARBA" id="ARBA00023315"/>
    </source>
</evidence>
<dbReference type="AlphaFoldDB" id="A0A200R8P1"/>
<dbReference type="Proteomes" id="UP000195402">
    <property type="component" value="Unassembled WGS sequence"/>
</dbReference>
<dbReference type="OMA" id="VHIREMQ"/>
<dbReference type="InParanoid" id="A0A200R8P1"/>
<protein>
    <submittedName>
        <fullName evidence="4">Transferase</fullName>
    </submittedName>
</protein>
<comment type="similarity">
    <text evidence="1">Belongs to the plant acyltransferase family.</text>
</comment>
<dbReference type="InterPro" id="IPR023213">
    <property type="entry name" value="CAT-like_dom_sf"/>
</dbReference>
<accession>A0A200R8P1</accession>
<sequence>MDMKVEVVSRETIKPSCPTPHYHRTFNLSFLDQISPSLYTPYIFFYNNNNSNNNDNHIMASSSSRRRDIVIKKSLAETLTRFYPLAGRIKDADSLIVDCNDDGVDYLEARVNNCALSQVIQHPDVRELEMKFLPFDPYFDDVSEISNKSSSGFNSKALLAVQVNIFEEEYCGGMAIGVCMSHKIADALSLFTFINQWAATAREATEQIKSPFFGLSYLFPAPRYDLMGFIQSPPIMKEEIVTKRFVFGASKIADLQKQINRIISTKSNDGGGSKDHDHEYNKPTSVEVVSAFIWRCFMDVNRAKKELGTAAAKFCAASQSVNMRNRMVPPLPKTCFGNMVGFTVALSTFCSTNGEAEKINQYPYLVSKLRESINKIDDVHIREMQTTNAFFNSMKLITESIISGETVLIHISSFCRFPVYEANFGWGKPIFASPCKLAIKNLVYLMDTGSGDGIEAWVSLTKEDMAEFEHDKELLAFVSVGRSNL</sequence>
<dbReference type="PANTHER" id="PTHR31623">
    <property type="entry name" value="F21J9.9"/>
    <property type="match status" value="1"/>
</dbReference>